<reference evidence="2" key="1">
    <citation type="submission" date="2015-01" db="EMBL/GenBank/DDBJ databases">
        <title>Flavisolibacter sp./LCS9/ whole genome sequencing.</title>
        <authorList>
            <person name="Kim M.K."/>
            <person name="Srinivasan S."/>
            <person name="Lee J.-J."/>
        </authorList>
    </citation>
    <scope>NUCLEOTIDE SEQUENCE [LARGE SCALE GENOMIC DNA]</scope>
    <source>
        <strain evidence="2">LCS9</strain>
    </source>
</reference>
<sequence length="169" mass="19767">MLAFFAFLPSLVFAQNKTDQKEAIRKAFQQINNDQRLKKLTLESEAFLKHMPDGGGELTGFYKDGQLVKIREWIGLSDGNKVVEYYLKDGALIFVYGQFNTWMFDATLDEFDHSKTKTIFEGRYYFHQQKLIDKIEKGNMHTADEMYYKENNMLTTANQYATLLNKTKK</sequence>
<name>A0A172TW89_9BACT</name>
<evidence type="ECO:0000313" key="1">
    <source>
        <dbReference type="EMBL" id="ANE51345.1"/>
    </source>
</evidence>
<proteinExistence type="predicted"/>
<dbReference type="STRING" id="1492898.SY85_13310"/>
<dbReference type="EMBL" id="CP011390">
    <property type="protein sequence ID" value="ANE51345.1"/>
    <property type="molecule type" value="Genomic_DNA"/>
</dbReference>
<gene>
    <name evidence="1" type="ORF">SY85_13310</name>
</gene>
<reference evidence="1 2" key="2">
    <citation type="journal article" date="2016" name="Int. J. Syst. Evol. Microbiol.">
        <title>Flavisolibacter tropicus sp. nov., isolated from tropical soil.</title>
        <authorList>
            <person name="Lee J.J."/>
            <person name="Kang M.S."/>
            <person name="Kim G.S."/>
            <person name="Lee C.S."/>
            <person name="Lim S."/>
            <person name="Lee J."/>
            <person name="Roh S.H."/>
            <person name="Kang H."/>
            <person name="Ha J.M."/>
            <person name="Bae S."/>
            <person name="Jung H.Y."/>
            <person name="Kim M.K."/>
        </authorList>
    </citation>
    <scope>NUCLEOTIDE SEQUENCE [LARGE SCALE GENOMIC DNA]</scope>
    <source>
        <strain evidence="1 2">LCS9</strain>
    </source>
</reference>
<protein>
    <submittedName>
        <fullName evidence="1">Uncharacterized protein</fullName>
    </submittedName>
</protein>
<dbReference type="Proteomes" id="UP000077177">
    <property type="component" value="Chromosome"/>
</dbReference>
<keyword evidence="2" id="KW-1185">Reference proteome</keyword>
<evidence type="ECO:0000313" key="2">
    <source>
        <dbReference type="Proteomes" id="UP000077177"/>
    </source>
</evidence>
<dbReference type="KEGG" id="fla:SY85_13310"/>
<accession>A0A172TW89</accession>
<organism evidence="1 2">
    <name type="scientific">Flavisolibacter tropicus</name>
    <dbReference type="NCBI Taxonomy" id="1492898"/>
    <lineage>
        <taxon>Bacteria</taxon>
        <taxon>Pseudomonadati</taxon>
        <taxon>Bacteroidota</taxon>
        <taxon>Chitinophagia</taxon>
        <taxon>Chitinophagales</taxon>
        <taxon>Chitinophagaceae</taxon>
        <taxon>Flavisolibacter</taxon>
    </lineage>
</organism>
<dbReference type="AlphaFoldDB" id="A0A172TW89"/>